<dbReference type="Gene3D" id="2.160.20.60">
    <property type="entry name" value="Glutamate synthase, alpha subunit, C-terminal domain"/>
    <property type="match status" value="1"/>
</dbReference>
<dbReference type="AlphaFoldDB" id="A0A1M6CNR4"/>
<dbReference type="PANTHER" id="PTHR39673">
    <property type="entry name" value="TUNGSTEN FORMYLMETHANOFURAN DEHYDROGENASE, SUBUNIT C (FWDC)"/>
    <property type="match status" value="1"/>
</dbReference>
<dbReference type="GO" id="GO:0016491">
    <property type="term" value="F:oxidoreductase activity"/>
    <property type="evidence" value="ECO:0007669"/>
    <property type="project" value="InterPro"/>
</dbReference>
<accession>A0A1M6CNR4</accession>
<name>A0A1M6CNR4_9FIRM</name>
<dbReference type="Proteomes" id="UP000324781">
    <property type="component" value="Unassembled WGS sequence"/>
</dbReference>
<dbReference type="OrthoDB" id="9803192at2"/>
<proteinExistence type="predicted"/>
<reference evidence="2 3" key="1">
    <citation type="submission" date="2016-11" db="EMBL/GenBank/DDBJ databases">
        <authorList>
            <person name="Varghese N."/>
            <person name="Submissions S."/>
        </authorList>
    </citation>
    <scope>NUCLEOTIDE SEQUENCE [LARGE SCALE GENOMIC DNA]</scope>
    <source>
        <strain evidence="2 3">DSM 19027</strain>
    </source>
</reference>
<evidence type="ECO:0000313" key="3">
    <source>
        <dbReference type="Proteomes" id="UP000324781"/>
    </source>
</evidence>
<dbReference type="Pfam" id="PF01493">
    <property type="entry name" value="GXGXG"/>
    <property type="match status" value="1"/>
</dbReference>
<feature type="domain" description="Glutamate synthase alpha subunit C-terminal" evidence="1">
    <location>
        <begin position="26"/>
        <end position="176"/>
    </location>
</feature>
<dbReference type="PIRSF" id="PIRSF006519">
    <property type="entry name" value="GOGAT_dom3"/>
    <property type="match status" value="1"/>
</dbReference>
<dbReference type="InterPro" id="IPR002489">
    <property type="entry name" value="Glu_synth_asu_C"/>
</dbReference>
<dbReference type="EMBL" id="FQZP01000005">
    <property type="protein sequence ID" value="SHI62491.1"/>
    <property type="molecule type" value="Genomic_DNA"/>
</dbReference>
<evidence type="ECO:0000259" key="1">
    <source>
        <dbReference type="Pfam" id="PF01493"/>
    </source>
</evidence>
<dbReference type="RefSeq" id="WP_149677841.1">
    <property type="nucleotide sequence ID" value="NZ_FQZP01000005.1"/>
</dbReference>
<keyword evidence="3" id="KW-1185">Reference proteome</keyword>
<sequence>MYLLAHQLGFRALNEKIRGTSEDVVIEECYGERFIGAGATGRTITINGTPGNALGAYLDGATIVVNGNAQDAVGDTMNDGKIIIHGNAGDALGYAMRGGKILVKGNAGYRTGIHMKEYQDKKPVIVVGGYVGSFLGEYLAGGLIIVLGLNTEECPVGNFTGTGMHGGEIFIRTQKMPKNLPKQVCHSPAEEADMDRIRDILSEFSETFNIGMDEILGKPFHRLTPNAKNPYKQLYTNN</sequence>
<dbReference type="InterPro" id="IPR012061">
    <property type="entry name" value="Glu_synth_lsu_3"/>
</dbReference>
<dbReference type="SUPFAM" id="SSF69336">
    <property type="entry name" value="Alpha subunit of glutamate synthase, C-terminal domain"/>
    <property type="match status" value="1"/>
</dbReference>
<gene>
    <name evidence="2" type="ORF">SAMN05444373_100577</name>
</gene>
<organism evidence="2 3">
    <name type="scientific">Thermoclostridium caenicola</name>
    <dbReference type="NCBI Taxonomy" id="659425"/>
    <lineage>
        <taxon>Bacteria</taxon>
        <taxon>Bacillati</taxon>
        <taxon>Bacillota</taxon>
        <taxon>Clostridia</taxon>
        <taxon>Eubacteriales</taxon>
        <taxon>Oscillospiraceae</taxon>
        <taxon>Thermoclostridium</taxon>
    </lineage>
</organism>
<protein>
    <submittedName>
        <fullName evidence="2">Glutamate synthase (NADPH) GltB3 subunit</fullName>
    </submittedName>
</protein>
<evidence type="ECO:0000313" key="2">
    <source>
        <dbReference type="EMBL" id="SHI62491.1"/>
    </source>
</evidence>
<dbReference type="PANTHER" id="PTHR39673:SF5">
    <property type="entry name" value="TUNGSTEN-CONTAINING FORMYLMETHANOFURAN DEHYDROGENASE 2 SUBUNIT C"/>
    <property type="match status" value="1"/>
</dbReference>
<dbReference type="InterPro" id="IPR036485">
    <property type="entry name" value="Glu_synth_asu_C_sf"/>
</dbReference>